<proteinExistence type="predicted"/>
<reference evidence="1" key="1">
    <citation type="submission" date="2011-09" db="EMBL/GenBank/DDBJ databases">
        <title>Complete sequence of Halovivax ruber XH-70.</title>
        <authorList>
            <consortium name="US DOE Joint Genome Institute"/>
            <person name="Lucas S."/>
            <person name="Han J."/>
            <person name="Lapidus A."/>
            <person name="Cheng J.-F."/>
            <person name="Goodwin L."/>
            <person name="Pitluck S."/>
            <person name="Peters L."/>
            <person name="Mikhailova N."/>
            <person name="Davenport K."/>
            <person name="Detter J.C."/>
            <person name="Han C."/>
            <person name="Tapia R."/>
            <person name="Land M."/>
            <person name="Hauser L."/>
            <person name="Kyrpides N."/>
            <person name="Ivanova N."/>
            <person name="Pagani I."/>
            <person name="Sproer C."/>
            <person name="Anderson I."/>
            <person name="Woyke T."/>
        </authorList>
    </citation>
    <scope>NUCLEOTIDE SEQUENCE</scope>
    <source>
        <strain evidence="1">XH-70</strain>
    </source>
</reference>
<sequence>MSSIRAGEDIPDPDQMDLYQSIGDLENRRQSLFGENWISEEGADEE</sequence>
<accession>L0I597</accession>
<gene>
    <name evidence="1" type="ordered locus">Halru_0046</name>
</gene>
<dbReference type="STRING" id="797302.Halru_0046"/>
<name>L0I597_HALRX</name>
<dbReference type="KEGG" id="hru:Halru_0046"/>
<protein>
    <submittedName>
        <fullName evidence="1">Uncharacterized protein</fullName>
    </submittedName>
</protein>
<evidence type="ECO:0000313" key="1">
    <source>
        <dbReference type="EMBL" id="AGB14700.1"/>
    </source>
</evidence>
<organism evidence="1 2">
    <name type="scientific">Halovivax ruber (strain DSM 18193 / JCM 13892 / XH-70)</name>
    <dbReference type="NCBI Taxonomy" id="797302"/>
    <lineage>
        <taxon>Archaea</taxon>
        <taxon>Methanobacteriati</taxon>
        <taxon>Methanobacteriota</taxon>
        <taxon>Stenosarchaea group</taxon>
        <taxon>Halobacteria</taxon>
        <taxon>Halobacteriales</taxon>
        <taxon>Natrialbaceae</taxon>
        <taxon>Halovivax</taxon>
    </lineage>
</organism>
<dbReference type="Proteomes" id="UP000010846">
    <property type="component" value="Chromosome"/>
</dbReference>
<evidence type="ECO:0000313" key="2">
    <source>
        <dbReference type="Proteomes" id="UP000010846"/>
    </source>
</evidence>
<keyword evidence="2" id="KW-1185">Reference proteome</keyword>
<dbReference type="HOGENOM" id="CLU_3178499_0_0_2"/>
<dbReference type="EMBL" id="CP003050">
    <property type="protein sequence ID" value="AGB14700.1"/>
    <property type="molecule type" value="Genomic_DNA"/>
</dbReference>
<dbReference type="AlphaFoldDB" id="L0I597"/>